<accession>A0A1Y6EWH1</accession>
<keyword evidence="11" id="KW-1278">Translocase</keyword>
<comment type="similarity">
    <text evidence="2 15">Belongs to the cation transport ATPase (P-type) (TC 3.A.3) family. Type IB subfamily.</text>
</comment>
<proteinExistence type="inferred from homology"/>
<dbReference type="InterPro" id="IPR059000">
    <property type="entry name" value="ATPase_P-type_domA"/>
</dbReference>
<gene>
    <name evidence="17" type="ORF">SAMN06297229_1309</name>
</gene>
<evidence type="ECO:0000256" key="2">
    <source>
        <dbReference type="ARBA" id="ARBA00006024"/>
    </source>
</evidence>
<dbReference type="NCBIfam" id="TIGR01511">
    <property type="entry name" value="ATPase-IB1_Cu"/>
    <property type="match status" value="1"/>
</dbReference>
<dbReference type="PROSITE" id="PS00154">
    <property type="entry name" value="ATPASE_E1_E2"/>
    <property type="match status" value="1"/>
</dbReference>
<dbReference type="NCBIfam" id="TIGR01494">
    <property type="entry name" value="ATPase_P-type"/>
    <property type="match status" value="2"/>
</dbReference>
<feature type="transmembrane region" description="Helical" evidence="15">
    <location>
        <begin position="435"/>
        <end position="457"/>
    </location>
</feature>
<dbReference type="CDD" id="cd00371">
    <property type="entry name" value="HMA"/>
    <property type="match status" value="1"/>
</dbReference>
<keyword evidence="18" id="KW-1185">Reference proteome</keyword>
<evidence type="ECO:0000256" key="7">
    <source>
        <dbReference type="ARBA" id="ARBA00022723"/>
    </source>
</evidence>
<keyword evidence="3" id="KW-0813">Transport</keyword>
<dbReference type="GO" id="GO:0043682">
    <property type="term" value="F:P-type divalent copper transporter activity"/>
    <property type="evidence" value="ECO:0007669"/>
    <property type="project" value="TreeGrafter"/>
</dbReference>
<evidence type="ECO:0000256" key="12">
    <source>
        <dbReference type="ARBA" id="ARBA00022989"/>
    </source>
</evidence>
<dbReference type="GO" id="GO:0005886">
    <property type="term" value="C:plasma membrane"/>
    <property type="evidence" value="ECO:0007669"/>
    <property type="project" value="UniProtKB-SubCell"/>
</dbReference>
<evidence type="ECO:0000256" key="9">
    <source>
        <dbReference type="ARBA" id="ARBA00022840"/>
    </source>
</evidence>
<dbReference type="Pfam" id="PF00403">
    <property type="entry name" value="HMA"/>
    <property type="match status" value="1"/>
</dbReference>
<evidence type="ECO:0000256" key="15">
    <source>
        <dbReference type="RuleBase" id="RU362081"/>
    </source>
</evidence>
<dbReference type="InterPro" id="IPR027256">
    <property type="entry name" value="P-typ_ATPase_IB"/>
</dbReference>
<dbReference type="Pfam" id="PF00702">
    <property type="entry name" value="Hydrolase"/>
    <property type="match status" value="1"/>
</dbReference>
<evidence type="ECO:0000256" key="6">
    <source>
        <dbReference type="ARBA" id="ARBA00022692"/>
    </source>
</evidence>
<protein>
    <submittedName>
        <fullName evidence="17">Cu2+-exporting ATPase</fullName>
    </submittedName>
</protein>
<dbReference type="FunFam" id="3.30.70.100:FF:000005">
    <property type="entry name" value="Copper-exporting P-type ATPase A"/>
    <property type="match status" value="1"/>
</dbReference>
<evidence type="ECO:0000256" key="1">
    <source>
        <dbReference type="ARBA" id="ARBA00004651"/>
    </source>
</evidence>
<dbReference type="InterPro" id="IPR008250">
    <property type="entry name" value="ATPase_P-typ_transduc_dom_A_sf"/>
</dbReference>
<evidence type="ECO:0000256" key="13">
    <source>
        <dbReference type="ARBA" id="ARBA00023065"/>
    </source>
</evidence>
<dbReference type="RefSeq" id="WP_086434399.1">
    <property type="nucleotide sequence ID" value="NZ_FXWH01000001.1"/>
</dbReference>
<keyword evidence="6 15" id="KW-0812">Transmembrane</keyword>
<feature type="transmembrane region" description="Helical" evidence="15">
    <location>
        <begin position="190"/>
        <end position="209"/>
    </location>
</feature>
<feature type="transmembrane region" description="Helical" evidence="15">
    <location>
        <begin position="221"/>
        <end position="239"/>
    </location>
</feature>
<dbReference type="InterPro" id="IPR023299">
    <property type="entry name" value="ATPase_P-typ_cyto_dom_N"/>
</dbReference>
<dbReference type="GO" id="GO:0005524">
    <property type="term" value="F:ATP binding"/>
    <property type="evidence" value="ECO:0007669"/>
    <property type="project" value="UniProtKB-UniRule"/>
</dbReference>
<dbReference type="Proteomes" id="UP000194450">
    <property type="component" value="Unassembled WGS sequence"/>
</dbReference>
<dbReference type="Pfam" id="PF00122">
    <property type="entry name" value="E1-E2_ATPase"/>
    <property type="match status" value="1"/>
</dbReference>
<dbReference type="InterPro" id="IPR036163">
    <property type="entry name" value="HMA_dom_sf"/>
</dbReference>
<dbReference type="Gene3D" id="2.70.150.10">
    <property type="entry name" value="Calcium-transporting ATPase, cytoplasmic transduction domain A"/>
    <property type="match status" value="1"/>
</dbReference>
<dbReference type="GO" id="GO:0055070">
    <property type="term" value="P:copper ion homeostasis"/>
    <property type="evidence" value="ECO:0007669"/>
    <property type="project" value="TreeGrafter"/>
</dbReference>
<dbReference type="AlphaFoldDB" id="A0A1Y6EWH1"/>
<evidence type="ECO:0000256" key="10">
    <source>
        <dbReference type="ARBA" id="ARBA00022842"/>
    </source>
</evidence>
<dbReference type="EMBL" id="FXWH01000001">
    <property type="protein sequence ID" value="SMQ65601.1"/>
    <property type="molecule type" value="Genomic_DNA"/>
</dbReference>
<dbReference type="GO" id="GO:0016887">
    <property type="term" value="F:ATP hydrolysis activity"/>
    <property type="evidence" value="ECO:0007669"/>
    <property type="project" value="InterPro"/>
</dbReference>
<dbReference type="Gene3D" id="3.40.1110.10">
    <property type="entry name" value="Calcium-transporting ATPase, cytoplasmic domain N"/>
    <property type="match status" value="1"/>
</dbReference>
<feature type="transmembrane region" description="Helical" evidence="15">
    <location>
        <begin position="760"/>
        <end position="779"/>
    </location>
</feature>
<keyword evidence="7 15" id="KW-0479">Metal-binding</keyword>
<comment type="subcellular location">
    <subcellularLocation>
        <location evidence="1">Cell membrane</location>
        <topology evidence="1">Multi-pass membrane protein</topology>
    </subcellularLocation>
</comment>
<dbReference type="SUPFAM" id="SSF56784">
    <property type="entry name" value="HAD-like"/>
    <property type="match status" value="1"/>
</dbReference>
<dbReference type="SUPFAM" id="SSF55008">
    <property type="entry name" value="HMA, heavy metal-associated domain"/>
    <property type="match status" value="1"/>
</dbReference>
<dbReference type="NCBIfam" id="TIGR01525">
    <property type="entry name" value="ATPase-IB_hvy"/>
    <property type="match status" value="1"/>
</dbReference>
<dbReference type="NCBIfam" id="TIGR01512">
    <property type="entry name" value="ATPase-IB2_Cd"/>
    <property type="match status" value="1"/>
</dbReference>
<keyword evidence="14 15" id="KW-0472">Membrane</keyword>
<dbReference type="SUPFAM" id="SSF81665">
    <property type="entry name" value="Calcium ATPase, transmembrane domain M"/>
    <property type="match status" value="1"/>
</dbReference>
<feature type="domain" description="HMA" evidence="16">
    <location>
        <begin position="102"/>
        <end position="168"/>
    </location>
</feature>
<dbReference type="SUPFAM" id="SSF81653">
    <property type="entry name" value="Calcium ATPase, transduction domain A"/>
    <property type="match status" value="1"/>
</dbReference>
<name>A0A1Y6EWH1_9GAMM</name>
<dbReference type="PANTHER" id="PTHR43520:SF5">
    <property type="entry name" value="CATION-TRANSPORTING P-TYPE ATPASE-RELATED"/>
    <property type="match status" value="1"/>
</dbReference>
<evidence type="ECO:0000256" key="14">
    <source>
        <dbReference type="ARBA" id="ARBA00023136"/>
    </source>
</evidence>
<dbReference type="InterPro" id="IPR001757">
    <property type="entry name" value="P_typ_ATPase"/>
</dbReference>
<evidence type="ECO:0000256" key="5">
    <source>
        <dbReference type="ARBA" id="ARBA00022553"/>
    </source>
</evidence>
<dbReference type="PRINTS" id="PR00119">
    <property type="entry name" value="CATATPASE"/>
</dbReference>
<dbReference type="PANTHER" id="PTHR43520">
    <property type="entry name" value="ATP7, ISOFORM B"/>
    <property type="match status" value="1"/>
</dbReference>
<keyword evidence="5" id="KW-0597">Phosphoprotein</keyword>
<evidence type="ECO:0000256" key="11">
    <source>
        <dbReference type="ARBA" id="ARBA00022967"/>
    </source>
</evidence>
<feature type="transmembrane region" description="Helical" evidence="15">
    <location>
        <begin position="463"/>
        <end position="486"/>
    </location>
</feature>
<keyword evidence="10" id="KW-0460">Magnesium</keyword>
<dbReference type="InterPro" id="IPR018303">
    <property type="entry name" value="ATPase_P-typ_P_site"/>
</dbReference>
<dbReference type="OrthoDB" id="9814270at2"/>
<reference evidence="18" key="1">
    <citation type="submission" date="2017-04" db="EMBL/GenBank/DDBJ databases">
        <authorList>
            <person name="Varghese N."/>
            <person name="Submissions S."/>
        </authorList>
    </citation>
    <scope>NUCLEOTIDE SEQUENCE [LARGE SCALE GENOMIC DNA]</scope>
</reference>
<dbReference type="Gene3D" id="3.30.70.100">
    <property type="match status" value="1"/>
</dbReference>
<dbReference type="GO" id="GO:0005507">
    <property type="term" value="F:copper ion binding"/>
    <property type="evidence" value="ECO:0007669"/>
    <property type="project" value="TreeGrafter"/>
</dbReference>
<dbReference type="InterPro" id="IPR023214">
    <property type="entry name" value="HAD_sf"/>
</dbReference>
<evidence type="ECO:0000313" key="17">
    <source>
        <dbReference type="EMBL" id="SMQ65601.1"/>
    </source>
</evidence>
<dbReference type="PROSITE" id="PS50846">
    <property type="entry name" value="HMA_2"/>
    <property type="match status" value="1"/>
</dbReference>
<dbReference type="InterPro" id="IPR021993">
    <property type="entry name" value="ATPase-cat-bd"/>
</dbReference>
<evidence type="ECO:0000259" key="16">
    <source>
        <dbReference type="PROSITE" id="PS50846"/>
    </source>
</evidence>
<sequence length="805" mass="87350">MSSDSFPTIPAGLCFHCLQPIPADTFIEVEVAGKSREVCCHGCQAVAGTIAAHGLTHFYQFRDISNPTSVELVPAELQALEAYDNDELQQRFVQQLDSGSSRQITLSVDGMTCAACAWLIEREVMRCSGVLQVGVNATTERVQIRWNPEQARLSQLLKAIHGIGYKALPFQQDMAEQDFARKRKQYLKRLGVAGLATMQVMMIAVALYFGAVSDLASDMRLFLWWVSLAFATPVILYSAQPFYISALRSIQASRPNMDVPVSIALLGAYSASAYATLTAQGEVYFESVSMFTLFLLAGRYIELLAKQRAVSVAANLVKLLPAIAERELDQSTEQVLVQQLQPGDIIRVKPGATLPVDGELLSSQAQVNESLMTGESRPVIKQPGDAMLAGSVNQSQSVRLKVTATQHDTVLAGIVALQDSALASKPKLALMADKIASVFVWRLLIVAALTFFIWTWIDPTKAFWVTLAVLVATCPCALSLAAPTAVTGAIHRLNKHSVLVRNGDILENLHQIKTIIFDKTGTLTTGNFELQKYHYYSQNQSAVNNVVASIESYSEHPLAAPLQNLGEATPIAQIDHIAGQGLAATTAAGINYRLGSLAFVQQWHCEFQPNNTGSNVFLCDNTQVLAEFEVQDALREDAKATLQALKAKEYRLVMLTGDSAERAQRVATELGVDEVYAKRSPADKLAQLKLLQNEQPVMMVGDGINDGPVLAQADVSMSFAAAADLAKASADTISLSGKLEHVALVLGTGIRCRQIMRQNVTWALVYNLSILPVAMAGFVTPYIAAIGMSVSSLLVLGNSLRLYKL</sequence>
<dbReference type="InterPro" id="IPR023298">
    <property type="entry name" value="ATPase_P-typ_TM_dom_sf"/>
</dbReference>
<evidence type="ECO:0000256" key="4">
    <source>
        <dbReference type="ARBA" id="ARBA00022475"/>
    </source>
</evidence>
<keyword evidence="9 15" id="KW-0067">ATP-binding</keyword>
<dbReference type="Pfam" id="PF12156">
    <property type="entry name" value="ATPase-cat_bd"/>
    <property type="match status" value="1"/>
</dbReference>
<dbReference type="InterPro" id="IPR006121">
    <property type="entry name" value="HMA_dom"/>
</dbReference>
<organism evidence="17 18">
    <name type="scientific">Pseudidiomarina planktonica</name>
    <dbReference type="NCBI Taxonomy" id="1323738"/>
    <lineage>
        <taxon>Bacteria</taxon>
        <taxon>Pseudomonadati</taxon>
        <taxon>Pseudomonadota</taxon>
        <taxon>Gammaproteobacteria</taxon>
        <taxon>Alteromonadales</taxon>
        <taxon>Idiomarinaceae</taxon>
        <taxon>Pseudidiomarina</taxon>
    </lineage>
</organism>
<evidence type="ECO:0000256" key="8">
    <source>
        <dbReference type="ARBA" id="ARBA00022741"/>
    </source>
</evidence>
<dbReference type="InterPro" id="IPR036412">
    <property type="entry name" value="HAD-like_sf"/>
</dbReference>
<evidence type="ECO:0000256" key="3">
    <source>
        <dbReference type="ARBA" id="ARBA00022448"/>
    </source>
</evidence>
<dbReference type="Gene3D" id="3.40.50.1000">
    <property type="entry name" value="HAD superfamily/HAD-like"/>
    <property type="match status" value="1"/>
</dbReference>
<keyword evidence="8 15" id="KW-0547">Nucleotide-binding</keyword>
<evidence type="ECO:0000313" key="18">
    <source>
        <dbReference type="Proteomes" id="UP000194450"/>
    </source>
</evidence>
<keyword evidence="13" id="KW-0406">Ion transport</keyword>
<keyword evidence="12 15" id="KW-1133">Transmembrane helix</keyword>
<keyword evidence="4 15" id="KW-1003">Cell membrane</keyword>
<dbReference type="CDD" id="cd02079">
    <property type="entry name" value="P-type_ATPase_HM"/>
    <property type="match status" value="1"/>
</dbReference>